<feature type="region of interest" description="Disordered" evidence="1">
    <location>
        <begin position="52"/>
        <end position="72"/>
    </location>
</feature>
<reference evidence="2 3" key="1">
    <citation type="submission" date="2016-10" db="EMBL/GenBank/DDBJ databases">
        <title>Comparative genome analysis of multiple Pseudomonas spp. focuses on biocontrol and plant growth promoting traits.</title>
        <authorList>
            <person name="Tao X.-Y."/>
            <person name="Taylor C.G."/>
        </authorList>
    </citation>
    <scope>NUCLEOTIDE SEQUENCE [LARGE SCALE GENOMIC DNA]</scope>
    <source>
        <strain evidence="2 3">36C6</strain>
    </source>
</reference>
<organism evidence="2 3">
    <name type="scientific">Pseudomonas frederiksbergensis</name>
    <dbReference type="NCBI Taxonomy" id="104087"/>
    <lineage>
        <taxon>Bacteria</taxon>
        <taxon>Pseudomonadati</taxon>
        <taxon>Pseudomonadota</taxon>
        <taxon>Gammaproteobacteria</taxon>
        <taxon>Pseudomonadales</taxon>
        <taxon>Pseudomonadaceae</taxon>
        <taxon>Pseudomonas</taxon>
    </lineage>
</organism>
<dbReference type="AlphaFoldDB" id="A0A423HFZ1"/>
<comment type="caution">
    <text evidence="2">The sequence shown here is derived from an EMBL/GenBank/DDBJ whole genome shotgun (WGS) entry which is preliminary data.</text>
</comment>
<dbReference type="Proteomes" id="UP000284002">
    <property type="component" value="Unassembled WGS sequence"/>
</dbReference>
<feature type="compositionally biased region" description="Basic and acidic residues" evidence="1">
    <location>
        <begin position="63"/>
        <end position="72"/>
    </location>
</feature>
<dbReference type="EMBL" id="MOBM01000040">
    <property type="protein sequence ID" value="RON12029.1"/>
    <property type="molecule type" value="Genomic_DNA"/>
</dbReference>
<accession>A0A423HFZ1</accession>
<evidence type="ECO:0000313" key="3">
    <source>
        <dbReference type="Proteomes" id="UP000284002"/>
    </source>
</evidence>
<sequence>MSVPMLTKMHMNGYDVLSVNNGPWRVCTKGDRLGAFGSREEALAYAAALPAYRAQSGKASRSHKSESHKSDK</sequence>
<name>A0A423HFZ1_9PSED</name>
<protein>
    <submittedName>
        <fullName evidence="2">DUF2188 domain-containing protein</fullName>
    </submittedName>
</protein>
<dbReference type="RefSeq" id="WP_123360777.1">
    <property type="nucleotide sequence ID" value="NZ_MOBM01000040.1"/>
</dbReference>
<proteinExistence type="predicted"/>
<gene>
    <name evidence="2" type="ORF">BK662_29405</name>
</gene>
<evidence type="ECO:0000313" key="2">
    <source>
        <dbReference type="EMBL" id="RON12029.1"/>
    </source>
</evidence>
<evidence type="ECO:0000256" key="1">
    <source>
        <dbReference type="SAM" id="MobiDB-lite"/>
    </source>
</evidence>